<evidence type="ECO:0000256" key="2">
    <source>
        <dbReference type="SAM" id="Phobius"/>
    </source>
</evidence>
<evidence type="ECO:0000256" key="1">
    <source>
        <dbReference type="SAM" id="MobiDB-lite"/>
    </source>
</evidence>
<organism evidence="3 4">
    <name type="scientific">Steinernema glaseri</name>
    <dbReference type="NCBI Taxonomy" id="37863"/>
    <lineage>
        <taxon>Eukaryota</taxon>
        <taxon>Metazoa</taxon>
        <taxon>Ecdysozoa</taxon>
        <taxon>Nematoda</taxon>
        <taxon>Chromadorea</taxon>
        <taxon>Rhabditida</taxon>
        <taxon>Tylenchina</taxon>
        <taxon>Panagrolaimomorpha</taxon>
        <taxon>Strongyloidoidea</taxon>
        <taxon>Steinernematidae</taxon>
        <taxon>Steinernema</taxon>
    </lineage>
</organism>
<dbReference type="AlphaFoldDB" id="A0A1I7YKZ9"/>
<keyword evidence="2" id="KW-1133">Transmembrane helix</keyword>
<protein>
    <submittedName>
        <fullName evidence="4">Polypeptide N-acetylgalactosaminyltransferase-like 6</fullName>
    </submittedName>
</protein>
<feature type="compositionally biased region" description="Basic and acidic residues" evidence="1">
    <location>
        <begin position="52"/>
        <end position="76"/>
    </location>
</feature>
<feature type="region of interest" description="Disordered" evidence="1">
    <location>
        <begin position="52"/>
        <end position="84"/>
    </location>
</feature>
<keyword evidence="2" id="KW-0812">Transmembrane</keyword>
<evidence type="ECO:0000313" key="4">
    <source>
        <dbReference type="WBParaSite" id="L893_g17177.t1"/>
    </source>
</evidence>
<sequence>MVPLMPLTGRRLRIVACALAGLMTITTIFELVNYFMLHEAEVTVLQYPFESKGPRTKGEAKGEPNLENVSDKKGPAEEEDSDGQWQKVEHLLSEQPDQCNLSTTVVDCLPGLLGVPLLEKYFYDKRTGLMACAINNNYEPYVRSSMCYLIAKKQPRQKKSLHVDDDHQAE</sequence>
<keyword evidence="2" id="KW-0472">Membrane</keyword>
<evidence type="ECO:0000313" key="3">
    <source>
        <dbReference type="Proteomes" id="UP000095287"/>
    </source>
</evidence>
<accession>A0A1I7YKZ9</accession>
<reference evidence="4" key="1">
    <citation type="submission" date="2016-11" db="UniProtKB">
        <authorList>
            <consortium name="WormBaseParasite"/>
        </authorList>
    </citation>
    <scope>IDENTIFICATION</scope>
</reference>
<keyword evidence="3" id="KW-1185">Reference proteome</keyword>
<dbReference type="Proteomes" id="UP000095287">
    <property type="component" value="Unplaced"/>
</dbReference>
<dbReference type="WBParaSite" id="L893_g17177.t1">
    <property type="protein sequence ID" value="L893_g17177.t1"/>
    <property type="gene ID" value="L893_g17177"/>
</dbReference>
<proteinExistence type="predicted"/>
<name>A0A1I7YKZ9_9BILA</name>
<feature type="transmembrane region" description="Helical" evidence="2">
    <location>
        <begin position="12"/>
        <end position="36"/>
    </location>
</feature>